<gene>
    <name evidence="1" type="ORF">NTEN_LOCUS22191</name>
</gene>
<accession>A0A6H5HJM2</accession>
<protein>
    <submittedName>
        <fullName evidence="1">Uncharacterized protein</fullName>
    </submittedName>
</protein>
<proteinExistence type="predicted"/>
<reference evidence="1 2" key="1">
    <citation type="submission" date="2020-02" db="EMBL/GenBank/DDBJ databases">
        <authorList>
            <person name="Ferguson B K."/>
        </authorList>
    </citation>
    <scope>NUCLEOTIDE SEQUENCE [LARGE SCALE GENOMIC DNA]</scope>
</reference>
<name>A0A6H5HJM2_9HEMI</name>
<keyword evidence="2" id="KW-1185">Reference proteome</keyword>
<organism evidence="1 2">
    <name type="scientific">Nesidiocoris tenuis</name>
    <dbReference type="NCBI Taxonomy" id="355587"/>
    <lineage>
        <taxon>Eukaryota</taxon>
        <taxon>Metazoa</taxon>
        <taxon>Ecdysozoa</taxon>
        <taxon>Arthropoda</taxon>
        <taxon>Hexapoda</taxon>
        <taxon>Insecta</taxon>
        <taxon>Pterygota</taxon>
        <taxon>Neoptera</taxon>
        <taxon>Paraneoptera</taxon>
        <taxon>Hemiptera</taxon>
        <taxon>Heteroptera</taxon>
        <taxon>Panheteroptera</taxon>
        <taxon>Cimicomorpha</taxon>
        <taxon>Miridae</taxon>
        <taxon>Dicyphina</taxon>
        <taxon>Nesidiocoris</taxon>
    </lineage>
</organism>
<dbReference type="AlphaFoldDB" id="A0A6H5HJM2"/>
<evidence type="ECO:0000313" key="1">
    <source>
        <dbReference type="EMBL" id="CAB0018282.1"/>
    </source>
</evidence>
<evidence type="ECO:0000313" key="2">
    <source>
        <dbReference type="Proteomes" id="UP000479000"/>
    </source>
</evidence>
<feature type="non-terminal residue" evidence="1">
    <location>
        <position position="88"/>
    </location>
</feature>
<dbReference type="Proteomes" id="UP000479000">
    <property type="component" value="Unassembled WGS sequence"/>
</dbReference>
<dbReference type="EMBL" id="CADCXU010032454">
    <property type="protein sequence ID" value="CAB0018282.1"/>
    <property type="molecule type" value="Genomic_DNA"/>
</dbReference>
<sequence>MRQDENVTIANFKTSLVCGITAMKNLRILVNAFHIETSVLVANTIDGNTYGRAHQAPDWVLDYWHPLEKAQYPEYFLRREKRKQEFLK</sequence>
<dbReference type="OrthoDB" id="13598at2759"/>